<dbReference type="PANTHER" id="PTHR43776:SF7">
    <property type="entry name" value="D,D-DIPEPTIDE TRANSPORT ATP-BINDING PROTEIN DDPF-RELATED"/>
    <property type="match status" value="1"/>
</dbReference>
<dbReference type="SMART" id="SM00382">
    <property type="entry name" value="AAA"/>
    <property type="match status" value="1"/>
</dbReference>
<organism evidence="6 7">
    <name type="scientific">Fervidobacterium thailandense</name>
    <dbReference type="NCBI Taxonomy" id="1008305"/>
    <lineage>
        <taxon>Bacteria</taxon>
        <taxon>Thermotogati</taxon>
        <taxon>Thermotogota</taxon>
        <taxon>Thermotogae</taxon>
        <taxon>Thermotogales</taxon>
        <taxon>Fervidobacteriaceae</taxon>
        <taxon>Fervidobacterium</taxon>
    </lineage>
</organism>
<evidence type="ECO:0000256" key="1">
    <source>
        <dbReference type="ARBA" id="ARBA00005417"/>
    </source>
</evidence>
<dbReference type="SUPFAM" id="SSF52540">
    <property type="entry name" value="P-loop containing nucleoside triphosphate hydrolases"/>
    <property type="match status" value="1"/>
</dbReference>
<evidence type="ECO:0000259" key="5">
    <source>
        <dbReference type="PROSITE" id="PS50893"/>
    </source>
</evidence>
<dbReference type="GO" id="GO:0055085">
    <property type="term" value="P:transmembrane transport"/>
    <property type="evidence" value="ECO:0007669"/>
    <property type="project" value="UniProtKB-ARBA"/>
</dbReference>
<dbReference type="InterPro" id="IPR013563">
    <property type="entry name" value="Oligopep_ABC_C"/>
</dbReference>
<dbReference type="InterPro" id="IPR003593">
    <property type="entry name" value="AAA+_ATPase"/>
</dbReference>
<keyword evidence="4" id="KW-0067">ATP-binding</keyword>
<dbReference type="FunFam" id="3.40.50.300:FF:000016">
    <property type="entry name" value="Oligopeptide ABC transporter ATP-binding component"/>
    <property type="match status" value="1"/>
</dbReference>
<proteinExistence type="inferred from homology"/>
<reference evidence="7" key="1">
    <citation type="submission" date="2016-04" db="EMBL/GenBank/DDBJ databases">
        <title>The genome sequence project of a novel Fervidobacterium isolate from a hot spring in Thailand.</title>
        <authorList>
            <person name="Gonzalez J.M."/>
            <person name="Cuecas A."/>
            <person name="Kanoksilapatham W."/>
        </authorList>
    </citation>
    <scope>NUCLEOTIDE SEQUENCE [LARGE SCALE GENOMIC DNA]</scope>
    <source>
        <strain evidence="7">FC2004</strain>
    </source>
</reference>
<dbReference type="PANTHER" id="PTHR43776">
    <property type="entry name" value="TRANSPORT ATP-BINDING PROTEIN"/>
    <property type="match status" value="1"/>
</dbReference>
<accession>A0A1E3G4K7</accession>
<comment type="similarity">
    <text evidence="1">Belongs to the ABC transporter superfamily.</text>
</comment>
<dbReference type="RefSeq" id="WP_069292484.1">
    <property type="nucleotide sequence ID" value="NZ_CP140110.1"/>
</dbReference>
<evidence type="ECO:0000313" key="6">
    <source>
        <dbReference type="EMBL" id="ODN31060.1"/>
    </source>
</evidence>
<evidence type="ECO:0000256" key="4">
    <source>
        <dbReference type="ARBA" id="ARBA00022840"/>
    </source>
</evidence>
<dbReference type="Pfam" id="PF00005">
    <property type="entry name" value="ABC_tran"/>
    <property type="match status" value="1"/>
</dbReference>
<dbReference type="Proteomes" id="UP000094570">
    <property type="component" value="Unassembled WGS sequence"/>
</dbReference>
<dbReference type="GO" id="GO:0015833">
    <property type="term" value="P:peptide transport"/>
    <property type="evidence" value="ECO:0007669"/>
    <property type="project" value="InterPro"/>
</dbReference>
<dbReference type="InterPro" id="IPR017871">
    <property type="entry name" value="ABC_transporter-like_CS"/>
</dbReference>
<dbReference type="Gene3D" id="3.40.50.300">
    <property type="entry name" value="P-loop containing nucleotide triphosphate hydrolases"/>
    <property type="match status" value="1"/>
</dbReference>
<dbReference type="InterPro" id="IPR003439">
    <property type="entry name" value="ABC_transporter-like_ATP-bd"/>
</dbReference>
<gene>
    <name evidence="6" type="ORF">A4H02_01960</name>
</gene>
<keyword evidence="2" id="KW-0813">Transport</keyword>
<dbReference type="PROSITE" id="PS50893">
    <property type="entry name" value="ABC_TRANSPORTER_2"/>
    <property type="match status" value="1"/>
</dbReference>
<keyword evidence="3" id="KW-0547">Nucleotide-binding</keyword>
<keyword evidence="7" id="KW-1185">Reference proteome</keyword>
<dbReference type="InterPro" id="IPR027417">
    <property type="entry name" value="P-loop_NTPase"/>
</dbReference>
<protein>
    <submittedName>
        <fullName evidence="6">Peptide ABC transporter substrate-binding protein</fullName>
    </submittedName>
</protein>
<evidence type="ECO:0000256" key="2">
    <source>
        <dbReference type="ARBA" id="ARBA00022448"/>
    </source>
</evidence>
<evidence type="ECO:0000313" key="7">
    <source>
        <dbReference type="Proteomes" id="UP000094570"/>
    </source>
</evidence>
<dbReference type="NCBIfam" id="TIGR01727">
    <property type="entry name" value="oligo_HPY"/>
    <property type="match status" value="1"/>
</dbReference>
<dbReference type="InterPro" id="IPR050319">
    <property type="entry name" value="ABC_transp_ATP-bind"/>
</dbReference>
<name>A0A1E3G4K7_9BACT</name>
<comment type="caution">
    <text evidence="6">The sequence shown here is derived from an EMBL/GenBank/DDBJ whole genome shotgun (WGS) entry which is preliminary data.</text>
</comment>
<dbReference type="PROSITE" id="PS00211">
    <property type="entry name" value="ABC_TRANSPORTER_1"/>
    <property type="match status" value="1"/>
</dbReference>
<dbReference type="GO" id="GO:0016887">
    <property type="term" value="F:ATP hydrolysis activity"/>
    <property type="evidence" value="ECO:0007669"/>
    <property type="project" value="InterPro"/>
</dbReference>
<dbReference type="STRING" id="1008305.A4H02_01960"/>
<evidence type="ECO:0000256" key="3">
    <source>
        <dbReference type="ARBA" id="ARBA00022741"/>
    </source>
</evidence>
<dbReference type="Pfam" id="PF08352">
    <property type="entry name" value="oligo_HPY"/>
    <property type="match status" value="1"/>
</dbReference>
<sequence length="346" mass="39237">MSDKINAATATKETNVQNDVVIRVKNLKKYFPIYKGFLIKKHVGDVKAVDDISFEVRRGETFALVGESGCGKTTTARTMLRLIDPTDGVIEILGTDISRLSREELLPFRRKMQIVFQNPIGSLNPRMTVGQILTEPMLFHKIVKDQQEANERAIELLRMVGMKPYHMDRYPHQFSGGQKQRIAIARALSVNPEILFLDEPTSALDVSVQAQIVNLFLKFQEELGLTYIFISHNLALVRFISHHVAIMYLGRIVEMGEVNEVFDNPIHPYTKALLSASPIPDPAIEKKRSRLILTGNVPSPIARPSGCFFHPRCPFKMDICDKEYPQMKFVSPNHQVACHLVDKREV</sequence>
<dbReference type="CDD" id="cd03257">
    <property type="entry name" value="ABC_NikE_OppD_transporters"/>
    <property type="match status" value="1"/>
</dbReference>
<dbReference type="AlphaFoldDB" id="A0A1E3G4K7"/>
<feature type="domain" description="ABC transporter" evidence="5">
    <location>
        <begin position="22"/>
        <end position="274"/>
    </location>
</feature>
<dbReference type="EMBL" id="LWAF01000002">
    <property type="protein sequence ID" value="ODN31060.1"/>
    <property type="molecule type" value="Genomic_DNA"/>
</dbReference>
<dbReference type="OrthoDB" id="41661at2"/>
<dbReference type="GO" id="GO:0005524">
    <property type="term" value="F:ATP binding"/>
    <property type="evidence" value="ECO:0007669"/>
    <property type="project" value="UniProtKB-KW"/>
</dbReference>